<organism evidence="1 2">
    <name type="scientific">phage Lak_Megaphage_Sonny</name>
    <dbReference type="NCBI Taxonomy" id="3109229"/>
    <lineage>
        <taxon>Viruses</taxon>
        <taxon>Duplodnaviria</taxon>
        <taxon>Heunggongvirae</taxon>
        <taxon>Uroviricota</taxon>
        <taxon>Caudoviricetes</taxon>
        <taxon>Caudoviricetes code 15 clade</taxon>
    </lineage>
</organism>
<evidence type="ECO:0000313" key="2">
    <source>
        <dbReference type="Proteomes" id="UP001358193"/>
    </source>
</evidence>
<proteinExistence type="predicted"/>
<sequence length="313" mass="37949">MKHLYNKIYEAINTGIQKALILDDEDDISINYQHKKIINNKNLLPYYVDELLNNSDDEYNYEQIIRYFKETGYKYKVKNFNELRNIFNKIHHFKKASFEWLDMKDYISIVLENNSEIYFYEKTNKKQQIFLKLANDDILNTENKILIYLHDDHYIPKDIYKWQTKYIQIQNVEYLINKDKYDSFDKAGKMAEKDYSGYENCLRIQNIVSKDPEKYGKIPAIDYCLSQNVNEYQGYLPSMGQLMIMFDNLDIINYILNYLKFKKIEKPNKCIAYWSSTEYNYQRSWCLYVDSATDYYNYKDSYDRIFPLFAVKK</sequence>
<protein>
    <submittedName>
        <fullName evidence="1">Uncharacterized protein</fullName>
    </submittedName>
</protein>
<reference evidence="1 2" key="1">
    <citation type="submission" date="2023-11" db="EMBL/GenBank/DDBJ databases">
        <authorList>
            <person name="Cook R."/>
            <person name="Crisci M."/>
            <person name="Pye H."/>
            <person name="Adriaenssens E."/>
            <person name="Santini J."/>
        </authorList>
    </citation>
    <scope>NUCLEOTIDE SEQUENCE [LARGE SCALE GENOMIC DNA]</scope>
    <source>
        <strain evidence="1">Lak_Megaphage_Sonny</strain>
    </source>
</reference>
<dbReference type="Proteomes" id="UP001358193">
    <property type="component" value="Segment"/>
</dbReference>
<accession>A0ABZ0Z5U6</accession>
<name>A0ABZ0Z5U6_9CAUD</name>
<keyword evidence="2" id="KW-1185">Reference proteome</keyword>
<dbReference type="EMBL" id="OR769223">
    <property type="protein sequence ID" value="WQJ53383.1"/>
    <property type="molecule type" value="Genomic_DNA"/>
</dbReference>
<evidence type="ECO:0000313" key="1">
    <source>
        <dbReference type="EMBL" id="WQJ53383.1"/>
    </source>
</evidence>